<evidence type="ECO:0000256" key="1">
    <source>
        <dbReference type="SAM" id="Phobius"/>
    </source>
</evidence>
<dbReference type="OrthoDB" id="7869382at2"/>
<dbReference type="EMBL" id="UFSM01000001">
    <property type="protein sequence ID" value="SUU88156.1"/>
    <property type="molecule type" value="Genomic_DNA"/>
</dbReference>
<dbReference type="Proteomes" id="UP000254701">
    <property type="component" value="Unassembled WGS sequence"/>
</dbReference>
<name>A0A380WIU2_AMIAI</name>
<sequence length="126" mass="13658">MSRPAIEEEDKPLDPSVERVRRKLVRFFIINIGLLFIALMAVLGGVVYKSRTPVAVAPVAGGDIQVPAGGQISGEIVLPVGAKVMSQALSGNRISIDAELVDGSRTIFLYDIAERRLIGQFQVRNK</sequence>
<dbReference type="AlphaFoldDB" id="A0A380WIU2"/>
<keyword evidence="1" id="KW-1133">Transmembrane helix</keyword>
<gene>
    <name evidence="2" type="ORF">NCTC10684_01363</name>
</gene>
<reference evidence="2 3" key="1">
    <citation type="submission" date="2018-06" db="EMBL/GenBank/DDBJ databases">
        <authorList>
            <consortium name="Pathogen Informatics"/>
            <person name="Doyle S."/>
        </authorList>
    </citation>
    <scope>NUCLEOTIDE SEQUENCE [LARGE SCALE GENOMIC DNA]</scope>
    <source>
        <strain evidence="2 3">NCTC10684</strain>
    </source>
</reference>
<keyword evidence="1" id="KW-0472">Membrane</keyword>
<evidence type="ECO:0000313" key="2">
    <source>
        <dbReference type="EMBL" id="SUU88156.1"/>
    </source>
</evidence>
<organism evidence="2 3">
    <name type="scientific">Aminobacter aminovorans</name>
    <name type="common">Chelatobacter heintzii</name>
    <dbReference type="NCBI Taxonomy" id="83263"/>
    <lineage>
        <taxon>Bacteria</taxon>
        <taxon>Pseudomonadati</taxon>
        <taxon>Pseudomonadota</taxon>
        <taxon>Alphaproteobacteria</taxon>
        <taxon>Hyphomicrobiales</taxon>
        <taxon>Phyllobacteriaceae</taxon>
        <taxon>Aminobacter</taxon>
    </lineage>
</organism>
<dbReference type="RefSeq" id="WP_115730535.1">
    <property type="nucleotide sequence ID" value="NZ_BAAAVY010000010.1"/>
</dbReference>
<protein>
    <recommendedName>
        <fullName evidence="4">Fimbrial protein</fullName>
    </recommendedName>
</protein>
<evidence type="ECO:0000313" key="3">
    <source>
        <dbReference type="Proteomes" id="UP000254701"/>
    </source>
</evidence>
<feature type="transmembrane region" description="Helical" evidence="1">
    <location>
        <begin position="27"/>
        <end position="48"/>
    </location>
</feature>
<accession>A0A380WIU2</accession>
<proteinExistence type="predicted"/>
<evidence type="ECO:0008006" key="4">
    <source>
        <dbReference type="Google" id="ProtNLM"/>
    </source>
</evidence>
<keyword evidence="1" id="KW-0812">Transmembrane</keyword>